<dbReference type="Proteomes" id="UP000807769">
    <property type="component" value="Unassembled WGS sequence"/>
</dbReference>
<protein>
    <submittedName>
        <fullName evidence="2">Uncharacterized protein</fullName>
    </submittedName>
</protein>
<keyword evidence="3" id="KW-1185">Reference proteome</keyword>
<dbReference type="OrthoDB" id="2640035at2759"/>
<evidence type="ECO:0000313" key="2">
    <source>
        <dbReference type="EMBL" id="KAG1824796.1"/>
    </source>
</evidence>
<keyword evidence="1" id="KW-1133">Transmembrane helix</keyword>
<dbReference type="GeneID" id="64637483"/>
<keyword evidence="1" id="KW-0472">Membrane</keyword>
<sequence length="323" mass="35706">MKIVHTSYTLLLCSQLTSFRVYRFRVEPLICQCCIYAHATLWCTITLSIFPMPTSSTVHTTPLPTSSSSDDSEWCDLPRNPFWCVCFKALCMIAISKSSVKHWEELRKNSTKSKQDSEELKRNSTEEKSEKHKKILINRFENMNITAGLVLTSSAVFISTSPPIQSLIPYANQGSYILQVISFVAALMSLMTGTSVLIIYDTCYAHECILESCKESRWRLICCLLLMAFPTLALVVSTLALMSAIYIAGLTSDKLFVKVLTGASCGIFLLLIVLAIYVFKAPKKAAYATGNVMDNGSGQIPVVADYQGSSRGRAASLEDGLSH</sequence>
<keyword evidence="1" id="KW-0812">Transmembrane</keyword>
<feature type="transmembrane region" description="Helical" evidence="1">
    <location>
        <begin position="255"/>
        <end position="279"/>
    </location>
</feature>
<gene>
    <name evidence="2" type="ORF">BJ212DRAFT_547027</name>
</gene>
<feature type="transmembrane region" description="Helical" evidence="1">
    <location>
        <begin position="143"/>
        <end position="164"/>
    </location>
</feature>
<dbReference type="AlphaFoldDB" id="A0A9P7EKV7"/>
<comment type="caution">
    <text evidence="2">The sequence shown here is derived from an EMBL/GenBank/DDBJ whole genome shotgun (WGS) entry which is preliminary data.</text>
</comment>
<reference evidence="2" key="1">
    <citation type="journal article" date="2020" name="New Phytol.">
        <title>Comparative genomics reveals dynamic genome evolution in host specialist ectomycorrhizal fungi.</title>
        <authorList>
            <person name="Lofgren L.A."/>
            <person name="Nguyen N.H."/>
            <person name="Vilgalys R."/>
            <person name="Ruytinx J."/>
            <person name="Liao H.L."/>
            <person name="Branco S."/>
            <person name="Kuo A."/>
            <person name="LaButti K."/>
            <person name="Lipzen A."/>
            <person name="Andreopoulos W."/>
            <person name="Pangilinan J."/>
            <person name="Riley R."/>
            <person name="Hundley H."/>
            <person name="Na H."/>
            <person name="Barry K."/>
            <person name="Grigoriev I.V."/>
            <person name="Stajich J.E."/>
            <person name="Kennedy P.G."/>
        </authorList>
    </citation>
    <scope>NUCLEOTIDE SEQUENCE</scope>
    <source>
        <strain evidence="2">MN1</strain>
    </source>
</reference>
<accession>A0A9P7EKV7</accession>
<dbReference type="EMBL" id="JABBWG010000003">
    <property type="protein sequence ID" value="KAG1824796.1"/>
    <property type="molecule type" value="Genomic_DNA"/>
</dbReference>
<feature type="transmembrane region" description="Helical" evidence="1">
    <location>
        <begin position="176"/>
        <end position="200"/>
    </location>
</feature>
<evidence type="ECO:0000313" key="3">
    <source>
        <dbReference type="Proteomes" id="UP000807769"/>
    </source>
</evidence>
<proteinExistence type="predicted"/>
<evidence type="ECO:0000256" key="1">
    <source>
        <dbReference type="SAM" id="Phobius"/>
    </source>
</evidence>
<name>A0A9P7EKV7_9AGAM</name>
<organism evidence="2 3">
    <name type="scientific">Suillus subaureus</name>
    <dbReference type="NCBI Taxonomy" id="48587"/>
    <lineage>
        <taxon>Eukaryota</taxon>
        <taxon>Fungi</taxon>
        <taxon>Dikarya</taxon>
        <taxon>Basidiomycota</taxon>
        <taxon>Agaricomycotina</taxon>
        <taxon>Agaricomycetes</taxon>
        <taxon>Agaricomycetidae</taxon>
        <taxon>Boletales</taxon>
        <taxon>Suillineae</taxon>
        <taxon>Suillaceae</taxon>
        <taxon>Suillus</taxon>
    </lineage>
</organism>
<feature type="transmembrane region" description="Helical" evidence="1">
    <location>
        <begin position="220"/>
        <end position="249"/>
    </location>
</feature>
<dbReference type="RefSeq" id="XP_041198513.1">
    <property type="nucleotide sequence ID" value="XM_041343467.1"/>
</dbReference>